<dbReference type="WBParaSite" id="maker-unitig_33523-snap-gene-0.5-mRNA-1">
    <property type="protein sequence ID" value="maker-unitig_33523-snap-gene-0.5-mRNA-1"/>
    <property type="gene ID" value="maker-unitig_33523-snap-gene-0.5"/>
</dbReference>
<evidence type="ECO:0000256" key="1">
    <source>
        <dbReference type="SAM" id="MobiDB-lite"/>
    </source>
</evidence>
<keyword evidence="2" id="KW-1185">Reference proteome</keyword>
<organism evidence="2 3">
    <name type="scientific">Macrostomum lignano</name>
    <dbReference type="NCBI Taxonomy" id="282301"/>
    <lineage>
        <taxon>Eukaryota</taxon>
        <taxon>Metazoa</taxon>
        <taxon>Spiralia</taxon>
        <taxon>Lophotrochozoa</taxon>
        <taxon>Platyhelminthes</taxon>
        <taxon>Rhabditophora</taxon>
        <taxon>Macrostomorpha</taxon>
        <taxon>Macrostomida</taxon>
        <taxon>Macrostomidae</taxon>
        <taxon>Macrostomum</taxon>
    </lineage>
</organism>
<evidence type="ECO:0000313" key="2">
    <source>
        <dbReference type="Proteomes" id="UP000095280"/>
    </source>
</evidence>
<evidence type="ECO:0000313" key="3">
    <source>
        <dbReference type="WBParaSite" id="maker-unitig_33523-snap-gene-0.5-mRNA-1"/>
    </source>
</evidence>
<feature type="region of interest" description="Disordered" evidence="1">
    <location>
        <begin position="1"/>
        <end position="53"/>
    </location>
</feature>
<accession>A0A1I8FGC1</accession>
<proteinExistence type="predicted"/>
<reference evidence="3" key="1">
    <citation type="submission" date="2016-11" db="UniProtKB">
        <authorList>
            <consortium name="WormBaseParasite"/>
        </authorList>
    </citation>
    <scope>IDENTIFICATION</scope>
</reference>
<dbReference type="Proteomes" id="UP000095280">
    <property type="component" value="Unplaced"/>
</dbReference>
<protein>
    <submittedName>
        <fullName evidence="3">t-SNARE coiled-coil homology domain-containing protein</fullName>
    </submittedName>
</protein>
<dbReference type="AlphaFoldDB" id="A0A1I8FGC1"/>
<name>A0A1I8FGC1_9PLAT</name>
<sequence>MRSRIEYEDQQGFDGIAGSLRDPRASSRKSQFRWNCAGASDPRASSRKASQPISLEETEESVLARNLQQLRYWYAEQRDESIGAEVDDIKNLVKHLDQDAR</sequence>